<feature type="domain" description="L,D-TPase catalytic" evidence="8">
    <location>
        <begin position="48"/>
        <end position="180"/>
    </location>
</feature>
<dbReference type="CDD" id="cd16913">
    <property type="entry name" value="YkuD_like"/>
    <property type="match status" value="1"/>
</dbReference>
<dbReference type="PROSITE" id="PS52029">
    <property type="entry name" value="LD_TPASE"/>
    <property type="match status" value="1"/>
</dbReference>
<dbReference type="InterPro" id="IPR032710">
    <property type="entry name" value="NTF2-like_dom_sf"/>
</dbReference>
<keyword evidence="4 7" id="KW-0133">Cell shape</keyword>
<dbReference type="UniPathway" id="UPA00219"/>
<dbReference type="Pfam" id="PF24125">
    <property type="entry name" value="Cds6_C"/>
    <property type="match status" value="1"/>
</dbReference>
<evidence type="ECO:0000313" key="9">
    <source>
        <dbReference type="EMBL" id="SDT84516.1"/>
    </source>
</evidence>
<dbReference type="SUPFAM" id="SSF54427">
    <property type="entry name" value="NTF2-like"/>
    <property type="match status" value="1"/>
</dbReference>
<dbReference type="InterPro" id="IPR005490">
    <property type="entry name" value="LD_TPept_cat_dom"/>
</dbReference>
<dbReference type="GO" id="GO:0071555">
    <property type="term" value="P:cell wall organization"/>
    <property type="evidence" value="ECO:0007669"/>
    <property type="project" value="UniProtKB-UniRule"/>
</dbReference>
<evidence type="ECO:0000256" key="6">
    <source>
        <dbReference type="ARBA" id="ARBA00023316"/>
    </source>
</evidence>
<dbReference type="Pfam" id="PF03734">
    <property type="entry name" value="YkuD"/>
    <property type="match status" value="1"/>
</dbReference>
<evidence type="ECO:0000256" key="3">
    <source>
        <dbReference type="ARBA" id="ARBA00022679"/>
    </source>
</evidence>
<dbReference type="GO" id="GO:0016740">
    <property type="term" value="F:transferase activity"/>
    <property type="evidence" value="ECO:0007669"/>
    <property type="project" value="UniProtKB-KW"/>
</dbReference>
<dbReference type="Gene3D" id="2.40.440.10">
    <property type="entry name" value="L,D-transpeptidase catalytic domain-like"/>
    <property type="match status" value="1"/>
</dbReference>
<dbReference type="AlphaFoldDB" id="A0A1H2DNZ7"/>
<evidence type="ECO:0000256" key="5">
    <source>
        <dbReference type="ARBA" id="ARBA00022984"/>
    </source>
</evidence>
<sequence>MKNNISLNKQNVLCLLFAGLFFLTFDSIVFSDEKSFPSAIIKLPENENVILVEKKSQTLFLYTSRANEMVVVFQFPCSTGEASGIKFKAGDKKTPEGIYFLKNEYEDKYLSPVYGKKAFPTDYPNFIDKRVGKNGSAIWIHGTNKKLKPMDSNGCIALENADILKLSDYVTLDSTPVIMVQEIDKVKNETIIKQAMNIDSILTQWEISIENGNYHDYLSFYSPEYLPYINWWEQWFKIRKQADKSDLSLGVKRERTGIYYHNRVFVVLFDLFLTAKNGKVQNGKVCLGKRKLFLEYQDNTYKIIGDIFQTVSKKFQKAKVPLITAANTLVTPVFTKESIINTTQQWLAAWSKKDMTKYASFYAENFYSDGMNKKAWVKRKQNLSKKYDYIHVSGREFKVKPGRMTCEISFFQEYKSSRLTTQGVKSLKLVNKGGLWKIYQESWKGK</sequence>
<evidence type="ECO:0000259" key="8">
    <source>
        <dbReference type="PROSITE" id="PS52029"/>
    </source>
</evidence>
<comment type="pathway">
    <text evidence="1 7">Cell wall biogenesis; peptidoglycan biosynthesis.</text>
</comment>
<keyword evidence="5 7" id="KW-0573">Peptidoglycan synthesis</keyword>
<evidence type="ECO:0000256" key="2">
    <source>
        <dbReference type="ARBA" id="ARBA00005992"/>
    </source>
</evidence>
<reference evidence="10" key="1">
    <citation type="submission" date="2016-10" db="EMBL/GenBank/DDBJ databases">
        <authorList>
            <person name="Varghese N."/>
            <person name="Submissions S."/>
        </authorList>
    </citation>
    <scope>NUCLEOTIDE SEQUENCE [LARGE SCALE GENOMIC DNA]</scope>
    <source>
        <strain evidence="10">DSM 3384</strain>
    </source>
</reference>
<feature type="active site" description="Proton donor/acceptor" evidence="7">
    <location>
        <position position="141"/>
    </location>
</feature>
<keyword evidence="6 7" id="KW-0961">Cell wall biogenesis/degradation</keyword>
<comment type="similarity">
    <text evidence="2">Belongs to the YkuD family.</text>
</comment>
<proteinExistence type="inferred from homology"/>
<evidence type="ECO:0000313" key="10">
    <source>
        <dbReference type="Proteomes" id="UP000199608"/>
    </source>
</evidence>
<protein>
    <submittedName>
        <fullName evidence="9">Murein L,D-transpeptidase YafK</fullName>
    </submittedName>
</protein>
<dbReference type="SUPFAM" id="SSF141523">
    <property type="entry name" value="L,D-transpeptidase catalytic domain-like"/>
    <property type="match status" value="1"/>
</dbReference>
<gene>
    <name evidence="9" type="ORF">SAMN04487931_101290</name>
</gene>
<dbReference type="PANTHER" id="PTHR36699">
    <property type="entry name" value="LD-TRANSPEPTIDASE"/>
    <property type="match status" value="1"/>
</dbReference>
<keyword evidence="10" id="KW-1185">Reference proteome</keyword>
<dbReference type="Proteomes" id="UP000199608">
    <property type="component" value="Unassembled WGS sequence"/>
</dbReference>
<dbReference type="PANTHER" id="PTHR36699:SF1">
    <property type="entry name" value="L,D-TRANSPEPTIDASE YAFK-RELATED"/>
    <property type="match status" value="1"/>
</dbReference>
<evidence type="ECO:0000256" key="7">
    <source>
        <dbReference type="PROSITE-ProRule" id="PRU01373"/>
    </source>
</evidence>
<keyword evidence="3" id="KW-0808">Transferase</keyword>
<dbReference type="EMBL" id="FNLL01000001">
    <property type="protein sequence ID" value="SDT84516.1"/>
    <property type="molecule type" value="Genomic_DNA"/>
</dbReference>
<feature type="active site" description="Nucleophile" evidence="7">
    <location>
        <position position="155"/>
    </location>
</feature>
<dbReference type="GO" id="GO:0009252">
    <property type="term" value="P:peptidoglycan biosynthetic process"/>
    <property type="evidence" value="ECO:0007669"/>
    <property type="project" value="UniProtKB-UniPathway"/>
</dbReference>
<accession>A0A1H2DNZ7</accession>
<dbReference type="InterPro" id="IPR038063">
    <property type="entry name" value="Transpep_catalytic_dom"/>
</dbReference>
<name>A0A1H2DNZ7_9BACT</name>
<evidence type="ECO:0000256" key="4">
    <source>
        <dbReference type="ARBA" id="ARBA00022960"/>
    </source>
</evidence>
<organism evidence="9 10">
    <name type="scientific">Desulfobacula phenolica</name>
    <dbReference type="NCBI Taxonomy" id="90732"/>
    <lineage>
        <taxon>Bacteria</taxon>
        <taxon>Pseudomonadati</taxon>
        <taxon>Thermodesulfobacteriota</taxon>
        <taxon>Desulfobacteria</taxon>
        <taxon>Desulfobacterales</taxon>
        <taxon>Desulfobacteraceae</taxon>
        <taxon>Desulfobacula</taxon>
    </lineage>
</organism>
<dbReference type="GO" id="GO:0008360">
    <property type="term" value="P:regulation of cell shape"/>
    <property type="evidence" value="ECO:0007669"/>
    <property type="project" value="UniProtKB-UniRule"/>
</dbReference>
<evidence type="ECO:0000256" key="1">
    <source>
        <dbReference type="ARBA" id="ARBA00004752"/>
    </source>
</evidence>
<dbReference type="GO" id="GO:0004180">
    <property type="term" value="F:carboxypeptidase activity"/>
    <property type="evidence" value="ECO:0007669"/>
    <property type="project" value="UniProtKB-ARBA"/>
</dbReference>
<dbReference type="InterPro" id="IPR056203">
    <property type="entry name" value="Cds6_C"/>
</dbReference>